<protein>
    <submittedName>
        <fullName evidence="2">Uncharacterized protein</fullName>
    </submittedName>
</protein>
<feature type="compositionally biased region" description="Polar residues" evidence="1">
    <location>
        <begin position="1"/>
        <end position="11"/>
    </location>
</feature>
<evidence type="ECO:0000256" key="1">
    <source>
        <dbReference type="SAM" id="MobiDB-lite"/>
    </source>
</evidence>
<dbReference type="RefSeq" id="XP_024696118.1">
    <property type="nucleotide sequence ID" value="XM_024835787.1"/>
</dbReference>
<organism evidence="2 3">
    <name type="scientific">Aspergillus campestris (strain IBT 28561)</name>
    <dbReference type="NCBI Taxonomy" id="1392248"/>
    <lineage>
        <taxon>Eukaryota</taxon>
        <taxon>Fungi</taxon>
        <taxon>Dikarya</taxon>
        <taxon>Ascomycota</taxon>
        <taxon>Pezizomycotina</taxon>
        <taxon>Eurotiomycetes</taxon>
        <taxon>Eurotiomycetidae</taxon>
        <taxon>Eurotiales</taxon>
        <taxon>Aspergillaceae</taxon>
        <taxon>Aspergillus</taxon>
        <taxon>Aspergillus subgen. Circumdati</taxon>
    </lineage>
</organism>
<dbReference type="GeneID" id="36543311"/>
<gene>
    <name evidence="2" type="ORF">P168DRAFT_279491</name>
</gene>
<dbReference type="OrthoDB" id="4498107at2759"/>
<dbReference type="AlphaFoldDB" id="A0A2I1DCD3"/>
<keyword evidence="3" id="KW-1185">Reference proteome</keyword>
<dbReference type="Proteomes" id="UP000234254">
    <property type="component" value="Unassembled WGS sequence"/>
</dbReference>
<accession>A0A2I1DCD3</accession>
<reference evidence="2" key="1">
    <citation type="submission" date="2016-12" db="EMBL/GenBank/DDBJ databases">
        <title>The genomes of Aspergillus section Nigri reveals drivers in fungal speciation.</title>
        <authorList>
            <consortium name="DOE Joint Genome Institute"/>
            <person name="Vesth T.C."/>
            <person name="Nybo J."/>
            <person name="Theobald S."/>
            <person name="Brandl J."/>
            <person name="Frisvad J.C."/>
            <person name="Nielsen K.F."/>
            <person name="Lyhne E.K."/>
            <person name="Kogle M.E."/>
            <person name="Kuo A."/>
            <person name="Riley R."/>
            <person name="Clum A."/>
            <person name="Nolan M."/>
            <person name="Lipzen A."/>
            <person name="Salamov A."/>
            <person name="Henrissat B."/>
            <person name="Wiebenga A."/>
            <person name="De vries R.P."/>
            <person name="Grigoriev I.V."/>
            <person name="Mortensen U.H."/>
            <person name="Andersen M.R."/>
            <person name="Baker S.E."/>
        </authorList>
    </citation>
    <scope>NUCLEOTIDE SEQUENCE</scope>
    <source>
        <strain evidence="2">IBT 28561</strain>
    </source>
</reference>
<dbReference type="VEuPathDB" id="FungiDB:P168DRAFT_279491"/>
<feature type="region of interest" description="Disordered" evidence="1">
    <location>
        <begin position="81"/>
        <end position="171"/>
    </location>
</feature>
<feature type="region of interest" description="Disordered" evidence="1">
    <location>
        <begin position="1"/>
        <end position="35"/>
    </location>
</feature>
<feature type="compositionally biased region" description="Basic and acidic residues" evidence="1">
    <location>
        <begin position="81"/>
        <end position="91"/>
    </location>
</feature>
<dbReference type="EMBL" id="MSFM01000002">
    <property type="protein sequence ID" value="PKY07524.1"/>
    <property type="molecule type" value="Genomic_DNA"/>
</dbReference>
<evidence type="ECO:0000313" key="3">
    <source>
        <dbReference type="Proteomes" id="UP000234254"/>
    </source>
</evidence>
<name>A0A2I1DCD3_ASPC2</name>
<proteinExistence type="predicted"/>
<sequence>MSSHRVYSSSAPKYETRRPGRTYASPTPESYHGRQFVNAGTQEQYWNSRGSTEVWDPSKPLSSVAARPDTYGLAHSYHETTVEHKYSDPYKKRPNPYTARTKADYDAYKRPSEGHSGIAEEVRRYKDTPVGRKTSPHEHHRDNLIRGKNLAKEGRDMANIAAQSRSGFDHKYPQAYESRDAIRRHVTQANSQKRSAANFRDDGAYLDQKLDTWGRQMDRRGRR</sequence>
<evidence type="ECO:0000313" key="2">
    <source>
        <dbReference type="EMBL" id="PKY07524.1"/>
    </source>
</evidence>
<feature type="compositionally biased region" description="Basic and acidic residues" evidence="1">
    <location>
        <begin position="101"/>
        <end position="156"/>
    </location>
</feature>
<comment type="caution">
    <text evidence="2">The sequence shown here is derived from an EMBL/GenBank/DDBJ whole genome shotgun (WGS) entry which is preliminary data.</text>
</comment>